<dbReference type="InterPro" id="IPR029058">
    <property type="entry name" value="AB_hydrolase_fold"/>
</dbReference>
<protein>
    <recommendedName>
        <fullName evidence="3">Carboxylic ester hydrolase</fullName>
        <ecNumber evidence="3">3.1.1.-</ecNumber>
    </recommendedName>
</protein>
<sequence>MAPPHNVRATFIGLIISYISVAAAVKTLTINTSIGTVSGFINGSTPGVAEFYGIPFAEPPVGDLRWEPAVPKSPVNGTIDATSFSPSCPQYASSIPSVYNTDAPQFVISGPTSEDCLTLNVWAPYQTSSDCNSTAQYGQGQQELLPVLVWIYGGGFQTGGGQIEYQIPAQWVQRTGRHIVIGINYRLNIFGFPQSGAIPLSDQNLGLLDQRVALEWVRTNAHAFGGDASRITIWGQSAGAESVDYYNFAYPTDPIIAGLILDSGSALLPAGNVAPATSNFTFVAAHFNCTGSDQAQLSCLKKVPQADIEAFLKAYGDAGTAPGLSFNQVVDNRTRFANYTARALAGNFTKKPAILGTNADEGRSLVSFNPNGVNITAANMTTLNEFLCPADLTTTNRYAVGVPTHRYLYAGNFSNIAPRPWEGAYHSSELPLIFGTSGIARGASTPFELAVSRQMQDYYLDFISDPVNGLSKAGWPEYKPGGQALEFAFNGVVVQNISTNILEEPCNGAVGKPGAVPPV</sequence>
<dbReference type="InterPro" id="IPR019819">
    <property type="entry name" value="Carboxylesterase_B_CS"/>
</dbReference>
<accession>A0A6A6GY06</accession>
<dbReference type="PANTHER" id="PTHR43918">
    <property type="entry name" value="ACETYLCHOLINESTERASE"/>
    <property type="match status" value="1"/>
</dbReference>
<dbReference type="Gene3D" id="3.40.50.1820">
    <property type="entry name" value="alpha/beta hydrolase"/>
    <property type="match status" value="1"/>
</dbReference>
<evidence type="ECO:0000256" key="3">
    <source>
        <dbReference type="RuleBase" id="RU361235"/>
    </source>
</evidence>
<dbReference type="Pfam" id="PF00135">
    <property type="entry name" value="COesterase"/>
    <property type="match status" value="1"/>
</dbReference>
<proteinExistence type="inferred from homology"/>
<evidence type="ECO:0000256" key="2">
    <source>
        <dbReference type="ARBA" id="ARBA00022801"/>
    </source>
</evidence>
<gene>
    <name evidence="5" type="ORF">EV356DRAFT_509028</name>
</gene>
<evidence type="ECO:0000313" key="5">
    <source>
        <dbReference type="EMBL" id="KAF2230481.1"/>
    </source>
</evidence>
<dbReference type="PROSITE" id="PS00122">
    <property type="entry name" value="CARBOXYLESTERASE_B_1"/>
    <property type="match status" value="1"/>
</dbReference>
<dbReference type="GO" id="GO:0052689">
    <property type="term" value="F:carboxylic ester hydrolase activity"/>
    <property type="evidence" value="ECO:0007669"/>
    <property type="project" value="TreeGrafter"/>
</dbReference>
<dbReference type="InterPro" id="IPR019826">
    <property type="entry name" value="Carboxylesterase_B_AS"/>
</dbReference>
<dbReference type="PROSITE" id="PS00941">
    <property type="entry name" value="CARBOXYLESTERASE_B_2"/>
    <property type="match status" value="1"/>
</dbReference>
<dbReference type="SUPFAM" id="SSF53474">
    <property type="entry name" value="alpha/beta-Hydrolases"/>
    <property type="match status" value="1"/>
</dbReference>
<dbReference type="InterPro" id="IPR050654">
    <property type="entry name" value="AChE-related_enzymes"/>
</dbReference>
<dbReference type="AlphaFoldDB" id="A0A6A6GY06"/>
<feature type="chain" id="PRO_5025714604" description="Carboxylic ester hydrolase" evidence="3">
    <location>
        <begin position="25"/>
        <end position="519"/>
    </location>
</feature>
<evidence type="ECO:0000313" key="6">
    <source>
        <dbReference type="Proteomes" id="UP000800092"/>
    </source>
</evidence>
<keyword evidence="3" id="KW-0732">Signal</keyword>
<evidence type="ECO:0000256" key="1">
    <source>
        <dbReference type="ARBA" id="ARBA00005964"/>
    </source>
</evidence>
<name>A0A6A6GY06_VIRVR</name>
<keyword evidence="2 3" id="KW-0378">Hydrolase</keyword>
<comment type="similarity">
    <text evidence="1 3">Belongs to the type-B carboxylesterase/lipase family.</text>
</comment>
<evidence type="ECO:0000259" key="4">
    <source>
        <dbReference type="Pfam" id="PF00135"/>
    </source>
</evidence>
<feature type="signal peptide" evidence="3">
    <location>
        <begin position="1"/>
        <end position="24"/>
    </location>
</feature>
<dbReference type="OrthoDB" id="408631at2759"/>
<dbReference type="EC" id="3.1.1.-" evidence="3"/>
<dbReference type="EMBL" id="ML991841">
    <property type="protein sequence ID" value="KAF2230481.1"/>
    <property type="molecule type" value="Genomic_DNA"/>
</dbReference>
<dbReference type="PANTHER" id="PTHR43918:SF4">
    <property type="entry name" value="CARBOXYLIC ESTER HYDROLASE"/>
    <property type="match status" value="1"/>
</dbReference>
<reference evidence="5" key="1">
    <citation type="journal article" date="2020" name="Stud. Mycol.">
        <title>101 Dothideomycetes genomes: a test case for predicting lifestyles and emergence of pathogens.</title>
        <authorList>
            <person name="Haridas S."/>
            <person name="Albert R."/>
            <person name="Binder M."/>
            <person name="Bloem J."/>
            <person name="Labutti K."/>
            <person name="Salamov A."/>
            <person name="Andreopoulos B."/>
            <person name="Baker S."/>
            <person name="Barry K."/>
            <person name="Bills G."/>
            <person name="Bluhm B."/>
            <person name="Cannon C."/>
            <person name="Castanera R."/>
            <person name="Culley D."/>
            <person name="Daum C."/>
            <person name="Ezra D."/>
            <person name="Gonzalez J."/>
            <person name="Henrissat B."/>
            <person name="Kuo A."/>
            <person name="Liang C."/>
            <person name="Lipzen A."/>
            <person name="Lutzoni F."/>
            <person name="Magnuson J."/>
            <person name="Mondo S."/>
            <person name="Nolan M."/>
            <person name="Ohm R."/>
            <person name="Pangilinan J."/>
            <person name="Park H.-J."/>
            <person name="Ramirez L."/>
            <person name="Alfaro M."/>
            <person name="Sun H."/>
            <person name="Tritt A."/>
            <person name="Yoshinaga Y."/>
            <person name="Zwiers L.-H."/>
            <person name="Turgeon B."/>
            <person name="Goodwin S."/>
            <person name="Spatafora J."/>
            <person name="Crous P."/>
            <person name="Grigoriev I."/>
        </authorList>
    </citation>
    <scope>NUCLEOTIDE SEQUENCE</scope>
    <source>
        <strain evidence="5">Tuck. ex Michener</strain>
    </source>
</reference>
<dbReference type="Proteomes" id="UP000800092">
    <property type="component" value="Unassembled WGS sequence"/>
</dbReference>
<keyword evidence="6" id="KW-1185">Reference proteome</keyword>
<feature type="domain" description="Carboxylesterase type B" evidence="4">
    <location>
        <begin position="28"/>
        <end position="381"/>
    </location>
</feature>
<dbReference type="InterPro" id="IPR002018">
    <property type="entry name" value="CarbesteraseB"/>
</dbReference>
<organism evidence="5 6">
    <name type="scientific">Viridothelium virens</name>
    <name type="common">Speckled blister lichen</name>
    <name type="synonym">Trypethelium virens</name>
    <dbReference type="NCBI Taxonomy" id="1048519"/>
    <lineage>
        <taxon>Eukaryota</taxon>
        <taxon>Fungi</taxon>
        <taxon>Dikarya</taxon>
        <taxon>Ascomycota</taxon>
        <taxon>Pezizomycotina</taxon>
        <taxon>Dothideomycetes</taxon>
        <taxon>Dothideomycetes incertae sedis</taxon>
        <taxon>Trypetheliales</taxon>
        <taxon>Trypetheliaceae</taxon>
        <taxon>Viridothelium</taxon>
    </lineage>
</organism>